<proteinExistence type="predicted"/>
<dbReference type="EMBL" id="CP146256">
    <property type="protein sequence ID" value="XAH72304.1"/>
    <property type="molecule type" value="Genomic_DNA"/>
</dbReference>
<evidence type="ECO:0000256" key="1">
    <source>
        <dbReference type="SAM" id="MobiDB-lite"/>
    </source>
</evidence>
<protein>
    <recommendedName>
        <fullName evidence="4">Collagen triple helix repeat protein</fullName>
    </recommendedName>
</protein>
<dbReference type="Proteomes" id="UP001451571">
    <property type="component" value="Chromosome"/>
</dbReference>
<feature type="compositionally biased region" description="Low complexity" evidence="1">
    <location>
        <begin position="322"/>
        <end position="331"/>
    </location>
</feature>
<accession>A0ABZ3ERR0</accession>
<gene>
    <name evidence="2" type="ORF">V6984_12265</name>
</gene>
<name>A0ABZ3ERR0_9FIRM</name>
<organism evidence="2 3">
    <name type="scientific">Kineothrix sedimenti</name>
    <dbReference type="NCBI Taxonomy" id="3123317"/>
    <lineage>
        <taxon>Bacteria</taxon>
        <taxon>Bacillati</taxon>
        <taxon>Bacillota</taxon>
        <taxon>Clostridia</taxon>
        <taxon>Lachnospirales</taxon>
        <taxon>Lachnospiraceae</taxon>
        <taxon>Kineothrix</taxon>
    </lineage>
</organism>
<evidence type="ECO:0000313" key="3">
    <source>
        <dbReference type="Proteomes" id="UP001451571"/>
    </source>
</evidence>
<sequence>METIKTTTIEKEYHLVTAGENKTLLRYRGTEPGKDAEAVIEGTDSLPPEVTVSLSDYPVSREEIEETSITANITAADNYTPLTKLSYAMLPSGQEPEEKDFNKSSKKVIQTKENETWTVFVKDEVGNIGTTDVEIILVDQKAPVIESLTLSNQEDGWYQENKIIVTASDKTAMKYCYLCEEYSMESGWVDASEYEINQNGTWKVKVKDAAGNESEKEIVVTNVDATPPVILSVEPKKQKLEESAVNNGTLEDRVSVTVNGATVKDTDSVGLASTTGSNSVSYTTTPISGITSGTNTLGSSLGSTSINSAVKGEKGEKGEKGAAGATGTAGANGKDGTSYYMHVKYAENATGANMSDAPTDSSKYIGVYTGTSSYAPSSASSYRWSQYKGSSSQLYIRYSDHPDGSNMTELPTETSTYIGICSTTETAAPNDSSYYTWSIYKDLSAITGLQEQIDNLQEQINKLKTP</sequence>
<dbReference type="Gene3D" id="1.20.5.320">
    <property type="entry name" value="6-Phosphogluconate Dehydrogenase, domain 3"/>
    <property type="match status" value="1"/>
</dbReference>
<evidence type="ECO:0000313" key="2">
    <source>
        <dbReference type="EMBL" id="XAH72304.1"/>
    </source>
</evidence>
<evidence type="ECO:0008006" key="4">
    <source>
        <dbReference type="Google" id="ProtNLM"/>
    </source>
</evidence>
<reference evidence="2 3" key="1">
    <citation type="submission" date="2024-02" db="EMBL/GenBank/DDBJ databases">
        <title>Bacterial strain from lacustrine sediment.</title>
        <authorList>
            <person name="Petit C."/>
            <person name="Fadhlaoui K."/>
        </authorList>
    </citation>
    <scope>NUCLEOTIDE SEQUENCE [LARGE SCALE GENOMIC DNA]</scope>
    <source>
        <strain evidence="2 3">IPX-CK</strain>
    </source>
</reference>
<dbReference type="RefSeq" id="WP_342755922.1">
    <property type="nucleotide sequence ID" value="NZ_CP146256.1"/>
</dbReference>
<keyword evidence="3" id="KW-1185">Reference proteome</keyword>
<feature type="compositionally biased region" description="Basic and acidic residues" evidence="1">
    <location>
        <begin position="311"/>
        <end position="320"/>
    </location>
</feature>
<feature type="region of interest" description="Disordered" evidence="1">
    <location>
        <begin position="308"/>
        <end position="331"/>
    </location>
</feature>